<evidence type="ECO:0000313" key="4">
    <source>
        <dbReference type="EMBL" id="QTX11610.1"/>
    </source>
</evidence>
<evidence type="ECO:0000313" key="5">
    <source>
        <dbReference type="Proteomes" id="UP000664466"/>
    </source>
</evidence>
<dbReference type="RefSeq" id="WP_207250682.1">
    <property type="nucleotide sequence ID" value="NZ_JAFMPM010000006.1"/>
</dbReference>
<organism evidence="4">
    <name type="scientific">Thiothrix fructosivorans</name>
    <dbReference type="NCBI Taxonomy" id="111770"/>
    <lineage>
        <taxon>Bacteria</taxon>
        <taxon>Pseudomonadati</taxon>
        <taxon>Pseudomonadota</taxon>
        <taxon>Gammaproteobacteria</taxon>
        <taxon>Thiotrichales</taxon>
        <taxon>Thiotrichaceae</taxon>
        <taxon>Thiothrix</taxon>
    </lineage>
</organism>
<feature type="region of interest" description="Disordered" evidence="1">
    <location>
        <begin position="117"/>
        <end position="136"/>
    </location>
</feature>
<evidence type="ECO:0000256" key="2">
    <source>
        <dbReference type="SAM" id="Phobius"/>
    </source>
</evidence>
<reference evidence="3 5" key="1">
    <citation type="submission" date="2021-03" db="EMBL/GenBank/DDBJ databases">
        <title>Draft genome and methylome analysis of Thiotrix fructosivoruns ATCC 49748.</title>
        <authorList>
            <person name="Fomenkov A."/>
            <person name="Grabovich M.Y."/>
            <person name="Roberts R.J."/>
        </authorList>
    </citation>
    <scope>NUCLEOTIDE SEQUENCE [LARGE SCALE GENOMIC DNA]</scope>
    <source>
        <strain evidence="3 5">ATCC 49748</strain>
    </source>
</reference>
<keyword evidence="5" id="KW-1185">Reference proteome</keyword>
<dbReference type="EMBL" id="CP072748">
    <property type="protein sequence ID" value="QTX11610.1"/>
    <property type="molecule type" value="Genomic_DNA"/>
</dbReference>
<feature type="transmembrane region" description="Helical" evidence="2">
    <location>
        <begin position="14"/>
        <end position="38"/>
    </location>
</feature>
<name>A0A8B0SM90_9GAMM</name>
<keyword evidence="2" id="KW-1133">Transmembrane helix</keyword>
<proteinExistence type="predicted"/>
<reference evidence="4" key="2">
    <citation type="submission" date="2021-04" db="EMBL/GenBank/DDBJ databases">
        <title>Complete Genome and methylome analysis of Thiothrix fructosivorans ATCC 49748.</title>
        <authorList>
            <person name="Fomenkov A."/>
            <person name="Sun L."/>
            <person name="Vincze T."/>
            <person name="Grabovich M.Y."/>
            <person name="Roberts R.J."/>
        </authorList>
    </citation>
    <scope>NUCLEOTIDE SEQUENCE</scope>
    <source>
        <strain evidence="4">ATCC 49748</strain>
    </source>
</reference>
<evidence type="ECO:0000256" key="1">
    <source>
        <dbReference type="SAM" id="MobiDB-lite"/>
    </source>
</evidence>
<gene>
    <name evidence="4" type="ORF">J1836_004455</name>
    <name evidence="3" type="ORF">J1836_08375</name>
</gene>
<dbReference type="Proteomes" id="UP000664466">
    <property type="component" value="Unassembled WGS sequence"/>
</dbReference>
<keyword evidence="2" id="KW-0812">Transmembrane</keyword>
<accession>A0A8B0SM90</accession>
<sequence>MLQSTHTPQNPFKWVLKILAESILLTAPIIGIIMLFFVKDPPKHLTPQAVAPLIPPQKITTLPTAVTVTILPVVNTVATPPPVQVTRTTAQPVLAKPRIKPHTPARTVSAKADIPIKRANKPAKGQPLKHKKAPDAFKMLEQSLNLTP</sequence>
<dbReference type="AlphaFoldDB" id="A0A8B0SM90"/>
<keyword evidence="2" id="KW-0472">Membrane</keyword>
<evidence type="ECO:0000313" key="3">
    <source>
        <dbReference type="EMBL" id="MBO0612940.1"/>
    </source>
</evidence>
<dbReference type="EMBL" id="JAFMPM010000006">
    <property type="protein sequence ID" value="MBO0612940.1"/>
    <property type="molecule type" value="Genomic_DNA"/>
</dbReference>
<protein>
    <submittedName>
        <fullName evidence="4">Uncharacterized protein</fullName>
    </submittedName>
</protein>